<evidence type="ECO:0000313" key="2">
    <source>
        <dbReference type="Proteomes" id="UP000183287"/>
    </source>
</evidence>
<accession>A0A1I4JDD0</accession>
<dbReference type="Proteomes" id="UP000183287">
    <property type="component" value="Unassembled WGS sequence"/>
</dbReference>
<proteinExistence type="predicted"/>
<dbReference type="EMBL" id="FOUB01000002">
    <property type="protein sequence ID" value="SFL64588.1"/>
    <property type="molecule type" value="Genomic_DNA"/>
</dbReference>
<dbReference type="AlphaFoldDB" id="A0A1I4JDD0"/>
<keyword evidence="2" id="KW-1185">Reference proteome</keyword>
<organism evidence="1 2">
    <name type="scientific">Nitrosomonas communis</name>
    <dbReference type="NCBI Taxonomy" id="44574"/>
    <lineage>
        <taxon>Bacteria</taxon>
        <taxon>Pseudomonadati</taxon>
        <taxon>Pseudomonadota</taxon>
        <taxon>Betaproteobacteria</taxon>
        <taxon>Nitrosomonadales</taxon>
        <taxon>Nitrosomonadaceae</taxon>
        <taxon>Nitrosomonas</taxon>
    </lineage>
</organism>
<reference evidence="2" key="1">
    <citation type="submission" date="2016-10" db="EMBL/GenBank/DDBJ databases">
        <authorList>
            <person name="Varghese N."/>
            <person name="Submissions S."/>
        </authorList>
    </citation>
    <scope>NUCLEOTIDE SEQUENCE [LARGE SCALE GENOMIC DNA]</scope>
    <source>
        <strain evidence="2">Nm44</strain>
    </source>
</reference>
<sequence>MKRSYGLHKRMYAGLFSCFGCILRRCYQLVFHSSFDSHSIKVGSKHFDEVIDITTNIAITADADTRRTGFKQMTGVNCAQMFIAVRVESHFC</sequence>
<name>A0A1I4JDD0_9PROT</name>
<protein>
    <submittedName>
        <fullName evidence="1">Uncharacterized protein</fullName>
    </submittedName>
</protein>
<evidence type="ECO:0000313" key="1">
    <source>
        <dbReference type="EMBL" id="SFL64588.1"/>
    </source>
</evidence>
<gene>
    <name evidence="1" type="ORF">SAMN05421863_100212</name>
</gene>